<gene>
    <name evidence="11" type="ORF">HUG15_04465</name>
</gene>
<evidence type="ECO:0000256" key="3">
    <source>
        <dbReference type="ARBA" id="ARBA00007873"/>
    </source>
</evidence>
<accession>A0A7T7CAJ7</accession>
<evidence type="ECO:0000256" key="5">
    <source>
        <dbReference type="ARBA" id="ARBA00022723"/>
    </source>
</evidence>
<evidence type="ECO:0000256" key="8">
    <source>
        <dbReference type="ARBA" id="ARBA00023211"/>
    </source>
</evidence>
<reference evidence="11 12" key="1">
    <citation type="submission" date="2020-06" db="EMBL/GenBank/DDBJ databases">
        <title>Genomic analysis of Salicibibacter sp. NKC5-3.</title>
        <authorList>
            <person name="Oh Y.J."/>
        </authorList>
    </citation>
    <scope>NUCLEOTIDE SEQUENCE [LARGE SCALE GENOMIC DNA]</scope>
    <source>
        <strain evidence="11 12">NKC5-3</strain>
    </source>
</reference>
<keyword evidence="8" id="KW-0464">Manganese</keyword>
<keyword evidence="12" id="KW-1185">Reference proteome</keyword>
<comment type="cofactor">
    <cofactor evidence="2">
        <name>Fe cation</name>
        <dbReference type="ChEBI" id="CHEBI:24875"/>
    </cofactor>
</comment>
<evidence type="ECO:0000256" key="1">
    <source>
        <dbReference type="ARBA" id="ARBA00001936"/>
    </source>
</evidence>
<organism evidence="11 12">
    <name type="scientific">Salicibibacter cibarius</name>
    <dbReference type="NCBI Taxonomy" id="2743000"/>
    <lineage>
        <taxon>Bacteria</taxon>
        <taxon>Bacillati</taxon>
        <taxon>Bacillota</taxon>
        <taxon>Bacilli</taxon>
        <taxon>Bacillales</taxon>
        <taxon>Bacillaceae</taxon>
        <taxon>Salicibibacter</taxon>
    </lineage>
</organism>
<evidence type="ECO:0000313" key="11">
    <source>
        <dbReference type="EMBL" id="QQK74930.1"/>
    </source>
</evidence>
<keyword evidence="7" id="KW-0408">Iron</keyword>
<dbReference type="GO" id="GO:0046872">
    <property type="term" value="F:metal ion binding"/>
    <property type="evidence" value="ECO:0007669"/>
    <property type="project" value="UniProtKB-KW"/>
</dbReference>
<keyword evidence="6" id="KW-0560">Oxidoreductase</keyword>
<dbReference type="SUPFAM" id="SSF47240">
    <property type="entry name" value="Ferritin-like"/>
    <property type="match status" value="1"/>
</dbReference>
<evidence type="ECO:0000256" key="10">
    <source>
        <dbReference type="ARBA" id="ARBA00032636"/>
    </source>
</evidence>
<dbReference type="GO" id="GO:0009263">
    <property type="term" value="P:deoxyribonucleotide biosynthetic process"/>
    <property type="evidence" value="ECO:0007669"/>
    <property type="project" value="InterPro"/>
</dbReference>
<evidence type="ECO:0000256" key="9">
    <source>
        <dbReference type="ARBA" id="ARBA00031672"/>
    </source>
</evidence>
<comment type="similarity">
    <text evidence="3">Belongs to the ribonucleoside diphosphate reductase small chain family. R2-like ligand binding oxidase subfamily.</text>
</comment>
<keyword evidence="5" id="KW-0479">Metal-binding</keyword>
<dbReference type="NCBIfam" id="NF006200">
    <property type="entry name" value="PRK08326.1-3"/>
    <property type="match status" value="1"/>
</dbReference>
<dbReference type="KEGG" id="scia:HUG15_04465"/>
<dbReference type="CDD" id="cd07911">
    <property type="entry name" value="RNRR2_Rv0233_like"/>
    <property type="match status" value="1"/>
</dbReference>
<dbReference type="InterPro" id="IPR033908">
    <property type="entry name" value="R2LOX"/>
</dbReference>
<dbReference type="InterPro" id="IPR000358">
    <property type="entry name" value="RNR_small_fam"/>
</dbReference>
<dbReference type="Proteomes" id="UP000595823">
    <property type="component" value="Chromosome"/>
</dbReference>
<dbReference type="InterPro" id="IPR012348">
    <property type="entry name" value="RNR-like"/>
</dbReference>
<dbReference type="Pfam" id="PF00268">
    <property type="entry name" value="Ribonuc_red_sm"/>
    <property type="match status" value="1"/>
</dbReference>
<proteinExistence type="inferred from homology"/>
<dbReference type="GO" id="GO:0016491">
    <property type="term" value="F:oxidoreductase activity"/>
    <property type="evidence" value="ECO:0007669"/>
    <property type="project" value="UniProtKB-KW"/>
</dbReference>
<name>A0A7T7CAJ7_9BACI</name>
<dbReference type="AlphaFoldDB" id="A0A7T7CAJ7"/>
<evidence type="ECO:0000256" key="6">
    <source>
        <dbReference type="ARBA" id="ARBA00023002"/>
    </source>
</evidence>
<sequence>MRFIAIGILSPPSYFLFLVEYPTFVGIYNQHGICKNKNVSPYKHETRRISMTQKPFQTTSAAGLREDSLPLKLFQKAKRFGVWNPSDLDFTQDKKDWETFSEQQKEGILRLISQFQAGEEAVTRDLLPLIMTISNEGRLEEEMFLTTFLFEEAKHTEFFRIVLNELGVKRDLTEYHSDTYHKIFNEILPTAMERLVHDQSPEAVAEAATVYNMFVEGVLAETGYYGFYQSLQNIDAMPALLEGVGNLKRDESRHIAYGTFLLQRIISEHPHIYDLVMKKMEELTPLAIRINQEGSEGNTDEAKQNTMNFTQKQLSTRMQILGRSRDKRLEEIYKQGADEVGMEEADAVH</sequence>
<dbReference type="EMBL" id="CP054705">
    <property type="protein sequence ID" value="QQK74930.1"/>
    <property type="molecule type" value="Genomic_DNA"/>
</dbReference>
<evidence type="ECO:0000256" key="7">
    <source>
        <dbReference type="ARBA" id="ARBA00023004"/>
    </source>
</evidence>
<protein>
    <recommendedName>
        <fullName evidence="4">R2-like ligand binding oxidase</fullName>
    </recommendedName>
    <alternativeName>
        <fullName evidence="10">Ribonucleotide reductase R2 subunit homolog</fullName>
    </alternativeName>
    <alternativeName>
        <fullName evidence="9">Ribonucleotide reductase small subunit homolog</fullName>
    </alternativeName>
</protein>
<evidence type="ECO:0000256" key="2">
    <source>
        <dbReference type="ARBA" id="ARBA00001962"/>
    </source>
</evidence>
<comment type="cofactor">
    <cofactor evidence="1">
        <name>Mn(2+)</name>
        <dbReference type="ChEBI" id="CHEBI:29035"/>
    </cofactor>
</comment>
<dbReference type="InterPro" id="IPR009078">
    <property type="entry name" value="Ferritin-like_SF"/>
</dbReference>
<evidence type="ECO:0000313" key="12">
    <source>
        <dbReference type="Proteomes" id="UP000595823"/>
    </source>
</evidence>
<evidence type="ECO:0000256" key="4">
    <source>
        <dbReference type="ARBA" id="ARBA00013559"/>
    </source>
</evidence>
<dbReference type="Gene3D" id="1.10.620.20">
    <property type="entry name" value="Ribonucleotide Reductase, subunit A"/>
    <property type="match status" value="1"/>
</dbReference>